<keyword evidence="3" id="KW-0732">Signal</keyword>
<keyword evidence="6" id="KW-1185">Reference proteome</keyword>
<dbReference type="SUPFAM" id="SSF53850">
    <property type="entry name" value="Periplasmic binding protein-like II"/>
    <property type="match status" value="1"/>
</dbReference>
<accession>A0A0D2FJE7</accession>
<name>A0A0D2FJE7_9EURO</name>
<proteinExistence type="inferred from homology"/>
<gene>
    <name evidence="5" type="ORF">PV04_04191</name>
</gene>
<dbReference type="AlphaFoldDB" id="A0A0D2FJE7"/>
<organism evidence="5 6">
    <name type="scientific">Phialophora macrospora</name>
    <dbReference type="NCBI Taxonomy" id="1851006"/>
    <lineage>
        <taxon>Eukaryota</taxon>
        <taxon>Fungi</taxon>
        <taxon>Dikarya</taxon>
        <taxon>Ascomycota</taxon>
        <taxon>Pezizomycotina</taxon>
        <taxon>Eurotiomycetes</taxon>
        <taxon>Chaetothyriomycetidae</taxon>
        <taxon>Chaetothyriales</taxon>
        <taxon>Herpotrichiellaceae</taxon>
        <taxon>Phialophora</taxon>
    </lineage>
</organism>
<dbReference type="EMBL" id="KN846958">
    <property type="protein sequence ID" value="KIW68233.1"/>
    <property type="molecule type" value="Genomic_DNA"/>
</dbReference>
<evidence type="ECO:0000256" key="3">
    <source>
        <dbReference type="ARBA" id="ARBA00022729"/>
    </source>
</evidence>
<dbReference type="Pfam" id="PF22384">
    <property type="entry name" value="PBP2_Ca3427_like"/>
    <property type="match status" value="1"/>
</dbReference>
<evidence type="ECO:0000313" key="6">
    <source>
        <dbReference type="Proteomes" id="UP000054266"/>
    </source>
</evidence>
<dbReference type="GO" id="GO:0042597">
    <property type="term" value="C:periplasmic space"/>
    <property type="evidence" value="ECO:0007669"/>
    <property type="project" value="UniProtKB-SubCell"/>
</dbReference>
<comment type="subcellular location">
    <subcellularLocation>
        <location evidence="1">Periplasm</location>
    </subcellularLocation>
</comment>
<comment type="similarity">
    <text evidence="2">Belongs to the bacterial solute-binding protein SsuA/TauA family.</text>
</comment>
<dbReference type="PANTHER" id="PTHR30024:SF47">
    <property type="entry name" value="TAURINE-BINDING PERIPLASMIC PROTEIN"/>
    <property type="match status" value="1"/>
</dbReference>
<dbReference type="HOGENOM" id="CLU_061316_1_0_1"/>
<sequence length="323" mass="35562">MSSPSPVMANKAVRIGFVPEHYLLPLHLCTKHSLFPSNLQISLVPFPSGTGHMITSLRSKEIDLAIGLTEGWVAGLLNPDNYNKSTQEKGYSIVGSWVSTPLRWAIVTGRNRDDISAVADLKQHRRVGVSRLGSGSHIMAFVLAQQEGWLHQSKDQKSEGLTLVPLGPFKELRDGVTGSSADFFMWEHFTTKPWFHGEGTELKKIGEIYTPWPSWHVAASTETFPDPDRDETLKAVFEAFDKGIRAFNEDTDSAIRMLGTGEAQCHYSEEDGKEWLKGVKFVEGTRGVDEGVMKGVVQVLKTADVISADVQVQKGDGVIGVAR</sequence>
<evidence type="ECO:0000259" key="4">
    <source>
        <dbReference type="Pfam" id="PF22384"/>
    </source>
</evidence>
<feature type="domain" description="Ca3427-like PBP 2" evidence="4">
    <location>
        <begin position="104"/>
        <end position="208"/>
    </location>
</feature>
<dbReference type="Proteomes" id="UP000054266">
    <property type="component" value="Unassembled WGS sequence"/>
</dbReference>
<protein>
    <recommendedName>
        <fullName evidence="4">Ca3427-like PBP 2 domain-containing protein</fullName>
    </recommendedName>
</protein>
<evidence type="ECO:0000256" key="2">
    <source>
        <dbReference type="ARBA" id="ARBA00010742"/>
    </source>
</evidence>
<reference evidence="5 6" key="1">
    <citation type="submission" date="2015-01" db="EMBL/GenBank/DDBJ databases">
        <title>The Genome Sequence of Capronia semiimmersa CBS27337.</title>
        <authorList>
            <consortium name="The Broad Institute Genomics Platform"/>
            <person name="Cuomo C."/>
            <person name="de Hoog S."/>
            <person name="Gorbushina A."/>
            <person name="Stielow B."/>
            <person name="Teixiera M."/>
            <person name="Abouelleil A."/>
            <person name="Chapman S.B."/>
            <person name="Priest M."/>
            <person name="Young S.K."/>
            <person name="Wortman J."/>
            <person name="Nusbaum C."/>
            <person name="Birren B."/>
        </authorList>
    </citation>
    <scope>NUCLEOTIDE SEQUENCE [LARGE SCALE GENOMIC DNA]</scope>
    <source>
        <strain evidence="5 6">CBS 27337</strain>
    </source>
</reference>
<dbReference type="InterPro" id="IPR054364">
    <property type="entry name" value="Ca3427-like_PBP2"/>
</dbReference>
<evidence type="ECO:0000313" key="5">
    <source>
        <dbReference type="EMBL" id="KIW68233.1"/>
    </source>
</evidence>
<dbReference type="Gene3D" id="3.40.190.10">
    <property type="entry name" value="Periplasmic binding protein-like II"/>
    <property type="match status" value="2"/>
</dbReference>
<evidence type="ECO:0000256" key="1">
    <source>
        <dbReference type="ARBA" id="ARBA00004418"/>
    </source>
</evidence>
<dbReference type="PANTHER" id="PTHR30024">
    <property type="entry name" value="ALIPHATIC SULFONATES-BINDING PROTEIN-RELATED"/>
    <property type="match status" value="1"/>
</dbReference>